<dbReference type="AlphaFoldDB" id="A0A837HQN3"/>
<dbReference type="PANTHER" id="PTHR43546">
    <property type="entry name" value="UPF0173 METAL-DEPENDENT HYDROLASE MJ1163-RELATED"/>
    <property type="match status" value="1"/>
</dbReference>
<evidence type="ECO:0008006" key="3">
    <source>
        <dbReference type="Google" id="ProtNLM"/>
    </source>
</evidence>
<evidence type="ECO:0000313" key="1">
    <source>
        <dbReference type="EMBL" id="KKR01823.1"/>
    </source>
</evidence>
<protein>
    <recommendedName>
        <fullName evidence="3">MBL fold metallo-hydrolase</fullName>
    </recommendedName>
</protein>
<dbReference type="Pfam" id="PF13483">
    <property type="entry name" value="Lactamase_B_3"/>
    <property type="match status" value="1"/>
</dbReference>
<gene>
    <name evidence="1" type="ORF">UT27_C0005G0023</name>
</gene>
<dbReference type="InterPro" id="IPR036866">
    <property type="entry name" value="RibonucZ/Hydroxyglut_hydro"/>
</dbReference>
<proteinExistence type="predicted"/>
<accession>A0A837HQN3</accession>
<dbReference type="Proteomes" id="UP000033998">
    <property type="component" value="Unassembled WGS sequence"/>
</dbReference>
<dbReference type="SUPFAM" id="SSF56281">
    <property type="entry name" value="Metallo-hydrolase/oxidoreductase"/>
    <property type="match status" value="1"/>
</dbReference>
<dbReference type="PANTHER" id="PTHR43546:SF3">
    <property type="entry name" value="UPF0173 METAL-DEPENDENT HYDROLASE MJ1163"/>
    <property type="match status" value="1"/>
</dbReference>
<dbReference type="InterPro" id="IPR050114">
    <property type="entry name" value="UPF0173_UPF0282_UlaG_hydrolase"/>
</dbReference>
<organism evidence="1 2">
    <name type="scientific">Candidatus Nomurabacteria bacterium GW2011_GWD2_39_12</name>
    <dbReference type="NCBI Taxonomy" id="1618759"/>
    <lineage>
        <taxon>Bacteria</taxon>
        <taxon>Candidatus Nomuraibacteriota</taxon>
    </lineage>
</organism>
<comment type="caution">
    <text evidence="1">The sequence shown here is derived from an EMBL/GenBank/DDBJ whole genome shotgun (WGS) entry which is preliminary data.</text>
</comment>
<evidence type="ECO:0000313" key="2">
    <source>
        <dbReference type="Proteomes" id="UP000033998"/>
    </source>
</evidence>
<name>A0A837HQN3_9BACT</name>
<reference evidence="1 2" key="1">
    <citation type="journal article" date="2015" name="Nature">
        <title>rRNA introns, odd ribosomes, and small enigmatic genomes across a large radiation of phyla.</title>
        <authorList>
            <person name="Brown C.T."/>
            <person name="Hug L.A."/>
            <person name="Thomas B.C."/>
            <person name="Sharon I."/>
            <person name="Castelle C.J."/>
            <person name="Singh A."/>
            <person name="Wilkins M.J."/>
            <person name="Williams K.H."/>
            <person name="Banfield J.F."/>
        </authorList>
    </citation>
    <scope>NUCLEOTIDE SEQUENCE [LARGE SCALE GENOMIC DNA]</scope>
</reference>
<dbReference type="EMBL" id="LBWE01000005">
    <property type="protein sequence ID" value="KKR01823.1"/>
    <property type="molecule type" value="Genomic_DNA"/>
</dbReference>
<dbReference type="Gene3D" id="3.60.15.10">
    <property type="entry name" value="Ribonuclease Z/Hydroxyacylglutathione hydrolase-like"/>
    <property type="match status" value="1"/>
</dbReference>
<sequence>MKKIIFLIIAGVIFTIAMSGKEENMVSIEPISHASMVLKWGGAIIYTDPVGGAGAFAGQPEPDLILLTDIHGDHLDIETLEALAKEKTVIISPMAVAEQLPSSVAGTLLVMKNGERTNKKTSQKINLSGFSIEAVPMYNLPGPSLKFHTKGRGNGYVIEKDGMRVYISGDTAGIPEMRALQDIDIAFIAMNLPYTMDVEEAAEAVLDFKPQKVYPYHYRTPEGYSDVAKFKEIVNNKNPAIEVVQLNWYSNNK</sequence>